<proteinExistence type="predicted"/>
<dbReference type="OrthoDB" id="9786191at2"/>
<accession>A0A1G8WSF9</accession>
<reference evidence="1 2" key="1">
    <citation type="submission" date="2016-10" db="EMBL/GenBank/DDBJ databases">
        <authorList>
            <person name="de Groot N.N."/>
        </authorList>
    </citation>
    <scope>NUCLEOTIDE SEQUENCE [LARGE SCALE GENOMIC DNA]</scope>
    <source>
        <strain evidence="1 2">CGMCC 1.10076</strain>
    </source>
</reference>
<protein>
    <recommendedName>
        <fullName evidence="3">Cytochrome c domain-containing protein</fullName>
    </recommendedName>
</protein>
<gene>
    <name evidence="1" type="ORF">SAMN04487935_1939</name>
</gene>
<dbReference type="Proteomes" id="UP000199580">
    <property type="component" value="Unassembled WGS sequence"/>
</dbReference>
<dbReference type="RefSeq" id="WP_139171723.1">
    <property type="nucleotide sequence ID" value="NZ_BKAI01000004.1"/>
</dbReference>
<evidence type="ECO:0008006" key="3">
    <source>
        <dbReference type="Google" id="ProtNLM"/>
    </source>
</evidence>
<dbReference type="Gene3D" id="1.10.760.10">
    <property type="entry name" value="Cytochrome c-like domain"/>
    <property type="match status" value="1"/>
</dbReference>
<dbReference type="AlphaFoldDB" id="A0A1G8WSF9"/>
<dbReference type="InterPro" id="IPR036909">
    <property type="entry name" value="Cyt_c-like_dom_sf"/>
</dbReference>
<dbReference type="EMBL" id="FNEZ01000002">
    <property type="protein sequence ID" value="SDJ81298.1"/>
    <property type="molecule type" value="Genomic_DNA"/>
</dbReference>
<dbReference type="GO" id="GO:0009055">
    <property type="term" value="F:electron transfer activity"/>
    <property type="evidence" value="ECO:0007669"/>
    <property type="project" value="InterPro"/>
</dbReference>
<dbReference type="SUPFAM" id="SSF46626">
    <property type="entry name" value="Cytochrome c"/>
    <property type="match status" value="1"/>
</dbReference>
<name>A0A1G8WSF9_9FLAO</name>
<evidence type="ECO:0000313" key="1">
    <source>
        <dbReference type="EMBL" id="SDJ81298.1"/>
    </source>
</evidence>
<dbReference type="GO" id="GO:0020037">
    <property type="term" value="F:heme binding"/>
    <property type="evidence" value="ECO:0007669"/>
    <property type="project" value="InterPro"/>
</dbReference>
<sequence>MITLAFVGLLVVACESNTYEEVSVVVATPTYTKDIQPIMSANCISCHSTDGGQEPYLENYDQVKNAIINNGLLDEIAAPTGEGMPEAQRMPQSKIDAVTSWANNGFPNQ</sequence>
<keyword evidence="2" id="KW-1185">Reference proteome</keyword>
<dbReference type="STRING" id="1128970.SAMN04487935_1939"/>
<organism evidence="1 2">
    <name type="scientific">Flavobacterium noncentrifugens</name>
    <dbReference type="NCBI Taxonomy" id="1128970"/>
    <lineage>
        <taxon>Bacteria</taxon>
        <taxon>Pseudomonadati</taxon>
        <taxon>Bacteroidota</taxon>
        <taxon>Flavobacteriia</taxon>
        <taxon>Flavobacteriales</taxon>
        <taxon>Flavobacteriaceae</taxon>
        <taxon>Flavobacterium</taxon>
    </lineage>
</organism>
<evidence type="ECO:0000313" key="2">
    <source>
        <dbReference type="Proteomes" id="UP000199580"/>
    </source>
</evidence>